<sequence length="277" mass="30274">MATAYGQIPYGQSAQPPAAMTYAIPNASFQSLHPGAASSDSGAPTPGMTAAVAGKAIERVLSAQLKEAGFDGAEEAALGTLEDAVVALIQKLYKRAQEYGNLANRAAPTAVDMWEAAMEFKLEPEQLKPVKKKRRRSALCLAFPHTVDLYFFRLVSKHMPALELVEPPPKAATPRLLASDHEENVPIIPATLRSLPNTYPPLPPKHTYFRTPPSPPRKQDGQSRDKKLKNAALVQESLRNLLAQTEDVVDPEDVELLGAIVNWESTMLPRKKWKVHA</sequence>
<evidence type="ECO:0000313" key="2">
    <source>
        <dbReference type="Proteomes" id="UP000814128"/>
    </source>
</evidence>
<evidence type="ECO:0000313" key="1">
    <source>
        <dbReference type="EMBL" id="KAI0036002.1"/>
    </source>
</evidence>
<comment type="caution">
    <text evidence="1">The sequence shown here is derived from an EMBL/GenBank/DDBJ whole genome shotgun (WGS) entry which is preliminary data.</text>
</comment>
<reference evidence="1" key="1">
    <citation type="submission" date="2021-02" db="EMBL/GenBank/DDBJ databases">
        <authorList>
            <consortium name="DOE Joint Genome Institute"/>
            <person name="Ahrendt S."/>
            <person name="Looney B.P."/>
            <person name="Miyauchi S."/>
            <person name="Morin E."/>
            <person name="Drula E."/>
            <person name="Courty P.E."/>
            <person name="Chicoki N."/>
            <person name="Fauchery L."/>
            <person name="Kohler A."/>
            <person name="Kuo A."/>
            <person name="Labutti K."/>
            <person name="Pangilinan J."/>
            <person name="Lipzen A."/>
            <person name="Riley R."/>
            <person name="Andreopoulos W."/>
            <person name="He G."/>
            <person name="Johnson J."/>
            <person name="Barry K.W."/>
            <person name="Grigoriev I.V."/>
            <person name="Nagy L."/>
            <person name="Hibbett D."/>
            <person name="Henrissat B."/>
            <person name="Matheny P.B."/>
            <person name="Labbe J."/>
            <person name="Martin F."/>
        </authorList>
    </citation>
    <scope>NUCLEOTIDE SEQUENCE</scope>
    <source>
        <strain evidence="1">EC-137</strain>
    </source>
</reference>
<name>A0ACB8QWG7_9AGAM</name>
<gene>
    <name evidence="1" type="ORF">K488DRAFT_76199</name>
</gene>
<proteinExistence type="predicted"/>
<dbReference type="Proteomes" id="UP000814128">
    <property type="component" value="Unassembled WGS sequence"/>
</dbReference>
<protein>
    <submittedName>
        <fullName evidence="1">Uncharacterized protein</fullName>
    </submittedName>
</protein>
<keyword evidence="2" id="KW-1185">Reference proteome</keyword>
<reference evidence="1" key="2">
    <citation type="journal article" date="2022" name="New Phytol.">
        <title>Evolutionary transition to the ectomycorrhizal habit in the genomes of a hyperdiverse lineage of mushroom-forming fungi.</title>
        <authorList>
            <person name="Looney B."/>
            <person name="Miyauchi S."/>
            <person name="Morin E."/>
            <person name="Drula E."/>
            <person name="Courty P.E."/>
            <person name="Kohler A."/>
            <person name="Kuo A."/>
            <person name="LaButti K."/>
            <person name="Pangilinan J."/>
            <person name="Lipzen A."/>
            <person name="Riley R."/>
            <person name="Andreopoulos W."/>
            <person name="He G."/>
            <person name="Johnson J."/>
            <person name="Nolan M."/>
            <person name="Tritt A."/>
            <person name="Barry K.W."/>
            <person name="Grigoriev I.V."/>
            <person name="Nagy L.G."/>
            <person name="Hibbett D."/>
            <person name="Henrissat B."/>
            <person name="Matheny P.B."/>
            <person name="Labbe J."/>
            <person name="Martin F.M."/>
        </authorList>
    </citation>
    <scope>NUCLEOTIDE SEQUENCE</scope>
    <source>
        <strain evidence="1">EC-137</strain>
    </source>
</reference>
<dbReference type="EMBL" id="MU273476">
    <property type="protein sequence ID" value="KAI0036002.1"/>
    <property type="molecule type" value="Genomic_DNA"/>
</dbReference>
<accession>A0ACB8QWG7</accession>
<organism evidence="1 2">
    <name type="scientific">Vararia minispora EC-137</name>
    <dbReference type="NCBI Taxonomy" id="1314806"/>
    <lineage>
        <taxon>Eukaryota</taxon>
        <taxon>Fungi</taxon>
        <taxon>Dikarya</taxon>
        <taxon>Basidiomycota</taxon>
        <taxon>Agaricomycotina</taxon>
        <taxon>Agaricomycetes</taxon>
        <taxon>Russulales</taxon>
        <taxon>Lachnocladiaceae</taxon>
        <taxon>Vararia</taxon>
    </lineage>
</organism>